<reference evidence="2 3" key="1">
    <citation type="submission" date="2024-05" db="EMBL/GenBank/DDBJ databases">
        <authorList>
            <person name="Liu Q."/>
            <person name="Xin Y.-H."/>
        </authorList>
    </citation>
    <scope>NUCLEOTIDE SEQUENCE [LARGE SCALE GENOMIC DNA]</scope>
    <source>
        <strain evidence="2 3">CGMCC 1.10181</strain>
    </source>
</reference>
<dbReference type="RefSeq" id="WP_343888181.1">
    <property type="nucleotide sequence ID" value="NZ_BAAAEH010000007.1"/>
</dbReference>
<protein>
    <submittedName>
        <fullName evidence="2">2OG-Fe(II) oxygenase</fullName>
        <ecNumber evidence="2">1.14.11.-</ecNumber>
    </submittedName>
</protein>
<dbReference type="Proteomes" id="UP001419910">
    <property type="component" value="Unassembled WGS sequence"/>
</dbReference>
<accession>A0ABU9Y8H6</accession>
<proteinExistence type="predicted"/>
<dbReference type="Pfam" id="PF13640">
    <property type="entry name" value="2OG-FeII_Oxy_3"/>
    <property type="match status" value="1"/>
</dbReference>
<evidence type="ECO:0000259" key="1">
    <source>
        <dbReference type="Pfam" id="PF13640"/>
    </source>
</evidence>
<keyword evidence="2" id="KW-0560">Oxidoreductase</keyword>
<dbReference type="GO" id="GO:0016491">
    <property type="term" value="F:oxidoreductase activity"/>
    <property type="evidence" value="ECO:0007669"/>
    <property type="project" value="UniProtKB-KW"/>
</dbReference>
<feature type="domain" description="Prolyl 4-hydroxylase alpha subunit Fe(2+) 2OG dioxygenase" evidence="1">
    <location>
        <begin position="124"/>
        <end position="207"/>
    </location>
</feature>
<name>A0ABU9Y8H6_9SPHN</name>
<evidence type="ECO:0000313" key="2">
    <source>
        <dbReference type="EMBL" id="MEN2792100.1"/>
    </source>
</evidence>
<evidence type="ECO:0000313" key="3">
    <source>
        <dbReference type="Proteomes" id="UP001419910"/>
    </source>
</evidence>
<dbReference type="Gene3D" id="2.60.120.620">
    <property type="entry name" value="q2cbj1_9rhob like domain"/>
    <property type="match status" value="1"/>
</dbReference>
<dbReference type="EC" id="1.14.11.-" evidence="2"/>
<gene>
    <name evidence="2" type="ORF">ABC974_20895</name>
</gene>
<sequence length="212" mass="23836">MPKPDRLIGIPSPIVVGLQRTEIRGDPADFAESFERHRAIAFSDMIDTAFFNQLLKLCSRAQFVADTATDIAQRQRETPGIAGDALALALKRPDLLRWLERATGCESLRSTFGRVTQIAPGAVHRLGWHDDLPEDPTRRLAITINLSENAYEGGLFELRFKKTRQLLARHRHEVPGSVLIFDVSDELEHRVWPITAGGPRRMFTGWFLAGAR</sequence>
<keyword evidence="3" id="KW-1185">Reference proteome</keyword>
<comment type="caution">
    <text evidence="2">The sequence shown here is derived from an EMBL/GenBank/DDBJ whole genome shotgun (WGS) entry which is preliminary data.</text>
</comment>
<dbReference type="EMBL" id="JBDIME010000024">
    <property type="protein sequence ID" value="MEN2792100.1"/>
    <property type="molecule type" value="Genomic_DNA"/>
</dbReference>
<organism evidence="2 3">
    <name type="scientific">Sphingomonas oligophenolica</name>
    <dbReference type="NCBI Taxonomy" id="301154"/>
    <lineage>
        <taxon>Bacteria</taxon>
        <taxon>Pseudomonadati</taxon>
        <taxon>Pseudomonadota</taxon>
        <taxon>Alphaproteobacteria</taxon>
        <taxon>Sphingomonadales</taxon>
        <taxon>Sphingomonadaceae</taxon>
        <taxon>Sphingomonas</taxon>
    </lineage>
</organism>
<dbReference type="InterPro" id="IPR044862">
    <property type="entry name" value="Pro_4_hyd_alph_FE2OG_OXY"/>
</dbReference>